<protein>
    <submittedName>
        <fullName evidence="1">Uncharacterized protein</fullName>
    </submittedName>
</protein>
<dbReference type="EMBL" id="GL732530">
    <property type="protein sequence ID" value="EFX86346.1"/>
    <property type="molecule type" value="Genomic_DNA"/>
</dbReference>
<evidence type="ECO:0000313" key="2">
    <source>
        <dbReference type="Proteomes" id="UP000000305"/>
    </source>
</evidence>
<accession>E9G285</accession>
<proteinExistence type="predicted"/>
<name>E9G285_DAPPU</name>
<organism evidence="1 2">
    <name type="scientific">Daphnia pulex</name>
    <name type="common">Water flea</name>
    <dbReference type="NCBI Taxonomy" id="6669"/>
    <lineage>
        <taxon>Eukaryota</taxon>
        <taxon>Metazoa</taxon>
        <taxon>Ecdysozoa</taxon>
        <taxon>Arthropoda</taxon>
        <taxon>Crustacea</taxon>
        <taxon>Branchiopoda</taxon>
        <taxon>Diplostraca</taxon>
        <taxon>Cladocera</taxon>
        <taxon>Anomopoda</taxon>
        <taxon>Daphniidae</taxon>
        <taxon>Daphnia</taxon>
    </lineage>
</organism>
<gene>
    <name evidence="1" type="ORF">DAPPUDRAFT_236909</name>
</gene>
<dbReference type="Proteomes" id="UP000000305">
    <property type="component" value="Unassembled WGS sequence"/>
</dbReference>
<evidence type="ECO:0000313" key="1">
    <source>
        <dbReference type="EMBL" id="EFX86346.1"/>
    </source>
</evidence>
<reference evidence="1 2" key="1">
    <citation type="journal article" date="2011" name="Science">
        <title>The ecoresponsive genome of Daphnia pulex.</title>
        <authorList>
            <person name="Colbourne J.K."/>
            <person name="Pfrender M.E."/>
            <person name="Gilbert D."/>
            <person name="Thomas W.K."/>
            <person name="Tucker A."/>
            <person name="Oakley T.H."/>
            <person name="Tokishita S."/>
            <person name="Aerts A."/>
            <person name="Arnold G.J."/>
            <person name="Basu M.K."/>
            <person name="Bauer D.J."/>
            <person name="Caceres C.E."/>
            <person name="Carmel L."/>
            <person name="Casola C."/>
            <person name="Choi J.H."/>
            <person name="Detter J.C."/>
            <person name="Dong Q."/>
            <person name="Dusheyko S."/>
            <person name="Eads B.D."/>
            <person name="Frohlich T."/>
            <person name="Geiler-Samerotte K.A."/>
            <person name="Gerlach D."/>
            <person name="Hatcher P."/>
            <person name="Jogdeo S."/>
            <person name="Krijgsveld J."/>
            <person name="Kriventseva E.V."/>
            <person name="Kultz D."/>
            <person name="Laforsch C."/>
            <person name="Lindquist E."/>
            <person name="Lopez J."/>
            <person name="Manak J.R."/>
            <person name="Muller J."/>
            <person name="Pangilinan J."/>
            <person name="Patwardhan R.P."/>
            <person name="Pitluck S."/>
            <person name="Pritham E.J."/>
            <person name="Rechtsteiner A."/>
            <person name="Rho M."/>
            <person name="Rogozin I.B."/>
            <person name="Sakarya O."/>
            <person name="Salamov A."/>
            <person name="Schaack S."/>
            <person name="Shapiro H."/>
            <person name="Shiga Y."/>
            <person name="Skalitzky C."/>
            <person name="Smith Z."/>
            <person name="Souvorov A."/>
            <person name="Sung W."/>
            <person name="Tang Z."/>
            <person name="Tsuchiya D."/>
            <person name="Tu H."/>
            <person name="Vos H."/>
            <person name="Wang M."/>
            <person name="Wolf Y.I."/>
            <person name="Yamagata H."/>
            <person name="Yamada T."/>
            <person name="Ye Y."/>
            <person name="Shaw J.R."/>
            <person name="Andrews J."/>
            <person name="Crease T.J."/>
            <person name="Tang H."/>
            <person name="Lucas S.M."/>
            <person name="Robertson H.M."/>
            <person name="Bork P."/>
            <person name="Koonin E.V."/>
            <person name="Zdobnov E.M."/>
            <person name="Grigoriev I.V."/>
            <person name="Lynch M."/>
            <person name="Boore J.L."/>
        </authorList>
    </citation>
    <scope>NUCLEOTIDE SEQUENCE [LARGE SCALE GENOMIC DNA]</scope>
</reference>
<dbReference type="InParanoid" id="E9G285"/>
<dbReference type="AlphaFoldDB" id="E9G285"/>
<keyword evidence="2" id="KW-1185">Reference proteome</keyword>
<dbReference type="HOGENOM" id="CLU_2851960_0_0_1"/>
<sequence>MSKNSKLCRNTNLSEAKGAFQLGIPPSMLDSTISKPIVPSSYGTADVVVLRVSLNYGLGQSILDY</sequence>
<dbReference type="KEGG" id="dpx:DAPPUDRAFT_236909"/>